<dbReference type="CDD" id="cd02440">
    <property type="entry name" value="AdoMet_MTases"/>
    <property type="match status" value="1"/>
</dbReference>
<dbReference type="SUPFAM" id="SSF53335">
    <property type="entry name" value="S-adenosyl-L-methionine-dependent methyltransferases"/>
    <property type="match status" value="1"/>
</dbReference>
<dbReference type="InterPro" id="IPR000241">
    <property type="entry name" value="RlmKL-like_Mtase"/>
</dbReference>
<dbReference type="OrthoDB" id="9809404at2"/>
<dbReference type="KEGG" id="clt:CM240_2588"/>
<feature type="domain" description="Ribosomal RNA large subunit methyltransferase K/L-like methyltransferase" evidence="3">
    <location>
        <begin position="163"/>
        <end position="368"/>
    </location>
</feature>
<dbReference type="GO" id="GO:0070043">
    <property type="term" value="F:rRNA (guanine-N7-)-methyltransferase activity"/>
    <property type="evidence" value="ECO:0007669"/>
    <property type="project" value="TreeGrafter"/>
</dbReference>
<dbReference type="Pfam" id="PF01170">
    <property type="entry name" value="UPF0020"/>
    <property type="match status" value="1"/>
</dbReference>
<protein>
    <submittedName>
        <fullName evidence="6">Putative RNA methyltransferase</fullName>
        <ecNumber evidence="6">2.1.1.-</ecNumber>
    </submittedName>
</protein>
<name>W6S5T6_9CLOT</name>
<organism evidence="6 7">
    <name type="scientific">Clostridium bornimense</name>
    <dbReference type="NCBI Taxonomy" id="1216932"/>
    <lineage>
        <taxon>Bacteria</taxon>
        <taxon>Bacillati</taxon>
        <taxon>Bacillota</taxon>
        <taxon>Clostridia</taxon>
        <taxon>Eubacteriales</taxon>
        <taxon>Clostridiaceae</taxon>
        <taxon>Clostridium</taxon>
    </lineage>
</organism>
<dbReference type="Pfam" id="PF22020">
    <property type="entry name" value="RlmL_1st"/>
    <property type="match status" value="1"/>
</dbReference>
<dbReference type="eggNOG" id="COG0116">
    <property type="taxonomic scope" value="Bacteria"/>
</dbReference>
<dbReference type="PANTHER" id="PTHR47313">
    <property type="entry name" value="RIBOSOMAL RNA LARGE SUBUNIT METHYLTRANSFERASE K/L"/>
    <property type="match status" value="1"/>
</dbReference>
<gene>
    <name evidence="6" type="ORF">CM240_2588</name>
</gene>
<dbReference type="PROSITE" id="PS01261">
    <property type="entry name" value="UPF0020"/>
    <property type="match status" value="1"/>
</dbReference>
<sequence length="373" mass="42498">MNKLTLIATAPMGLESIVSKELKDLGFTNLEVENGRVTYDTDISGMIKSNLYLRCSDRVHIKLGDFVATTFEELFQGVKALPWADYLTVDGEFIVNAKSVKSTLFSLSDIQSISKKAIINKMKETHNVEWFEEDGTRYSILVSILKDRVIVTLDTSGVPLHKRGYRAHGNEAPIKETLAAALVKLSDWNPSKPLIDPMCGSGTIAIEAAMMGLNIAPGLNRRFDFEDFHFVDKELFKKIKKEAYEAIDYDKELKIYASDIDKKIIEVAKENSELAGVDDMITFRSMDVRRVFSNESNGVIICNPPYGERLQDEKAVLNLYRDMGNTFKGLHGWSYFIITSSEKFEKSFGRKSDKNRKLYNGRIKCYYYQYFHK</sequence>
<dbReference type="PROSITE" id="PS00092">
    <property type="entry name" value="N6_MTASE"/>
    <property type="match status" value="1"/>
</dbReference>
<dbReference type="Gene3D" id="3.40.50.150">
    <property type="entry name" value="Vaccinia Virus protein VP39"/>
    <property type="match status" value="1"/>
</dbReference>
<dbReference type="PATRIC" id="fig|1216932.3.peg.2555"/>
<evidence type="ECO:0000259" key="5">
    <source>
        <dbReference type="Pfam" id="PF22020"/>
    </source>
</evidence>
<evidence type="ECO:0000259" key="4">
    <source>
        <dbReference type="Pfam" id="PF02926"/>
    </source>
</evidence>
<dbReference type="InterPro" id="IPR053943">
    <property type="entry name" value="RlmKL-like_Mtase_CS"/>
</dbReference>
<dbReference type="Proteomes" id="UP000019426">
    <property type="component" value="Chromosome M2/40_rep1"/>
</dbReference>
<evidence type="ECO:0000256" key="2">
    <source>
        <dbReference type="ARBA" id="ARBA00022679"/>
    </source>
</evidence>
<dbReference type="AlphaFoldDB" id="W6S5T6"/>
<feature type="domain" description="THUMP" evidence="4">
    <location>
        <begin position="68"/>
        <end position="154"/>
    </location>
</feature>
<evidence type="ECO:0000313" key="7">
    <source>
        <dbReference type="Proteomes" id="UP000019426"/>
    </source>
</evidence>
<reference evidence="6 7" key="1">
    <citation type="submission" date="2013-11" db="EMBL/GenBank/DDBJ databases">
        <title>Complete genome sequence of Clostridum sp. M2/40.</title>
        <authorList>
            <person name="Wibberg D."/>
            <person name="Puehler A."/>
            <person name="Schlueter A."/>
        </authorList>
    </citation>
    <scope>NUCLEOTIDE SEQUENCE [LARGE SCALE GENOMIC DNA]</scope>
    <source>
        <strain evidence="7">M2/40</strain>
    </source>
</reference>
<accession>W6S5T6</accession>
<dbReference type="InterPro" id="IPR004114">
    <property type="entry name" value="THUMP_dom"/>
</dbReference>
<dbReference type="EC" id="2.1.1.-" evidence="6"/>
<keyword evidence="1 6" id="KW-0489">Methyltransferase</keyword>
<dbReference type="InterPro" id="IPR029063">
    <property type="entry name" value="SAM-dependent_MTases_sf"/>
</dbReference>
<dbReference type="RefSeq" id="WP_044039500.1">
    <property type="nucleotide sequence ID" value="NZ_HG917868.1"/>
</dbReference>
<keyword evidence="7" id="KW-1185">Reference proteome</keyword>
<dbReference type="Pfam" id="PF02926">
    <property type="entry name" value="THUMP"/>
    <property type="match status" value="1"/>
</dbReference>
<dbReference type="GO" id="GO:0008990">
    <property type="term" value="F:rRNA (guanine-N2-)-methyltransferase activity"/>
    <property type="evidence" value="ECO:0007669"/>
    <property type="project" value="TreeGrafter"/>
</dbReference>
<dbReference type="HOGENOM" id="CLU_032119_3_1_9"/>
<dbReference type="InterPro" id="IPR054170">
    <property type="entry name" value="RlmL_1st"/>
</dbReference>
<dbReference type="InterPro" id="IPR002052">
    <property type="entry name" value="DNA_methylase_N6_adenine_CS"/>
</dbReference>
<dbReference type="PANTHER" id="PTHR47313:SF1">
    <property type="entry name" value="RIBOSOMAL RNA LARGE SUBUNIT METHYLTRANSFERASE K_L"/>
    <property type="match status" value="1"/>
</dbReference>
<dbReference type="GO" id="GO:0003723">
    <property type="term" value="F:RNA binding"/>
    <property type="evidence" value="ECO:0007669"/>
    <property type="project" value="InterPro"/>
</dbReference>
<evidence type="ECO:0000256" key="1">
    <source>
        <dbReference type="ARBA" id="ARBA00022603"/>
    </source>
</evidence>
<evidence type="ECO:0000259" key="3">
    <source>
        <dbReference type="Pfam" id="PF01170"/>
    </source>
</evidence>
<feature type="domain" description="RlmL ferredoxin-like" evidence="5">
    <location>
        <begin position="5"/>
        <end position="59"/>
    </location>
</feature>
<dbReference type="Gene3D" id="3.30.2130.30">
    <property type="match status" value="1"/>
</dbReference>
<evidence type="ECO:0000313" key="6">
    <source>
        <dbReference type="EMBL" id="CDM69712.1"/>
    </source>
</evidence>
<keyword evidence="2 6" id="KW-0808">Transferase</keyword>
<dbReference type="EMBL" id="HG917868">
    <property type="protein sequence ID" value="CDM69712.1"/>
    <property type="molecule type" value="Genomic_DNA"/>
</dbReference>
<dbReference type="STRING" id="1216932.CM240_2588"/>
<dbReference type="CDD" id="cd11715">
    <property type="entry name" value="THUMP_AdoMetMT"/>
    <property type="match status" value="1"/>
</dbReference>
<proteinExistence type="predicted"/>